<keyword evidence="2" id="KW-0597">Phosphoprotein</keyword>
<feature type="non-terminal residue" evidence="4">
    <location>
        <position position="230"/>
    </location>
</feature>
<accession>A0A059WQE2</accession>
<evidence type="ECO:0000256" key="2">
    <source>
        <dbReference type="ARBA" id="ARBA00022553"/>
    </source>
</evidence>
<feature type="non-terminal residue" evidence="4">
    <location>
        <position position="1"/>
    </location>
</feature>
<dbReference type="GO" id="GO:0044550">
    <property type="term" value="P:secondary metabolite biosynthetic process"/>
    <property type="evidence" value="ECO:0007669"/>
    <property type="project" value="TreeGrafter"/>
</dbReference>
<dbReference type="GO" id="GO:0043041">
    <property type="term" value="P:amino acid activation for nonribosomal peptide biosynthetic process"/>
    <property type="evidence" value="ECO:0007669"/>
    <property type="project" value="TreeGrafter"/>
</dbReference>
<dbReference type="PANTHER" id="PTHR45527:SF12">
    <property type="entry name" value="NONRIBOSOMAL PEPTIDE SYNTHETASE IVOA"/>
    <property type="match status" value="1"/>
</dbReference>
<name>A0A059WQE2_SARSR</name>
<dbReference type="EMBL" id="KJ709139">
    <property type="protein sequence ID" value="AIA09916.1"/>
    <property type="molecule type" value="Genomic_DNA"/>
</dbReference>
<evidence type="ECO:0000313" key="4">
    <source>
        <dbReference type="EMBL" id="AIA09916.1"/>
    </source>
</evidence>
<evidence type="ECO:0000256" key="1">
    <source>
        <dbReference type="ARBA" id="ARBA00022450"/>
    </source>
</evidence>
<gene>
    <name evidence="4" type="primary">nrps</name>
</gene>
<dbReference type="InterPro" id="IPR042099">
    <property type="entry name" value="ANL_N_sf"/>
</dbReference>
<dbReference type="InterPro" id="IPR000873">
    <property type="entry name" value="AMP-dep_synth/lig_dom"/>
</dbReference>
<evidence type="ECO:0000259" key="3">
    <source>
        <dbReference type="Pfam" id="PF00501"/>
    </source>
</evidence>
<reference evidence="4" key="1">
    <citation type="submission" date="2014-04" db="EMBL/GenBank/DDBJ databases">
        <title>Diversity of nonribosomal peptide synthetase genes in the Antarctic fungus.</title>
        <authorList>
            <person name="Li H."/>
        </authorList>
    </citation>
    <scope>NUCLEOTIDE SEQUENCE</scope>
    <source>
        <strain evidence="4">HDN13-373</strain>
    </source>
</reference>
<dbReference type="AlphaFoldDB" id="A0A059WQE2"/>
<dbReference type="Pfam" id="PF00501">
    <property type="entry name" value="AMP-binding"/>
    <property type="match status" value="1"/>
</dbReference>
<dbReference type="GO" id="GO:0031177">
    <property type="term" value="F:phosphopantetheine binding"/>
    <property type="evidence" value="ECO:0007669"/>
    <property type="project" value="TreeGrafter"/>
</dbReference>
<feature type="domain" description="AMP-dependent synthetase/ligase" evidence="3">
    <location>
        <begin position="1"/>
        <end position="194"/>
    </location>
</feature>
<sequence>TGEPKGIVVTHTAVCTSIAYQAPVRDADDEPLRTLQFTSFAFDVNLNEILTPLGRGGTVCVPNEAERLEGIADFINQSRSTSAALTPSFARTIRPEQVPGLKTLELTGEAAGRDNLNTWLGHVRLLNGFGPTEGVVTCALNVWDPAAEPSPTTIGFSRAHYSWIVEPDNINRLAPIGCVGELVLQGPAIASHYLNDPEKTRASFVDGSVDWMPSSLSHMPQRLYRTGDLI</sequence>
<dbReference type="SUPFAM" id="SSF56801">
    <property type="entry name" value="Acetyl-CoA synthetase-like"/>
    <property type="match status" value="1"/>
</dbReference>
<dbReference type="Gene3D" id="3.40.50.12780">
    <property type="entry name" value="N-terminal domain of ligase-like"/>
    <property type="match status" value="1"/>
</dbReference>
<keyword evidence="1" id="KW-0596">Phosphopantetheine</keyword>
<organism evidence="4">
    <name type="scientific">Sarocladium strictum</name>
    <name type="common">Black bundle disease fungus</name>
    <name type="synonym">Acremonium strictum</name>
    <dbReference type="NCBI Taxonomy" id="5046"/>
    <lineage>
        <taxon>Eukaryota</taxon>
        <taxon>Fungi</taxon>
        <taxon>Dikarya</taxon>
        <taxon>Ascomycota</taxon>
        <taxon>Pezizomycotina</taxon>
        <taxon>Sordariomycetes</taxon>
        <taxon>Hypocreomycetidae</taxon>
        <taxon>Hypocreales</taxon>
        <taxon>Sarocladiaceae</taxon>
        <taxon>Sarocladium</taxon>
    </lineage>
</organism>
<proteinExistence type="predicted"/>
<protein>
    <submittedName>
        <fullName evidence="4">Nonribosomal peptide synthetase</fullName>
    </submittedName>
</protein>
<dbReference type="GO" id="GO:0005737">
    <property type="term" value="C:cytoplasm"/>
    <property type="evidence" value="ECO:0007669"/>
    <property type="project" value="TreeGrafter"/>
</dbReference>
<dbReference type="PANTHER" id="PTHR45527">
    <property type="entry name" value="NONRIBOSOMAL PEPTIDE SYNTHETASE"/>
    <property type="match status" value="1"/>
</dbReference>